<keyword evidence="1" id="KW-0282">Flagellum</keyword>
<protein>
    <submittedName>
        <fullName evidence="1">Flagellar basal body protein</fullName>
    </submittedName>
</protein>
<proteinExistence type="predicted"/>
<accession>A0ABX6P7T6</accession>
<keyword evidence="2" id="KW-1185">Reference proteome</keyword>
<organism evidence="1 2">
    <name type="scientific">Ramlibacter terrae</name>
    <dbReference type="NCBI Taxonomy" id="2732511"/>
    <lineage>
        <taxon>Bacteria</taxon>
        <taxon>Pseudomonadati</taxon>
        <taxon>Pseudomonadota</taxon>
        <taxon>Betaproteobacteria</taxon>
        <taxon>Burkholderiales</taxon>
        <taxon>Comamonadaceae</taxon>
        <taxon>Ramlibacter</taxon>
    </lineage>
</organism>
<gene>
    <name evidence="1" type="ORF">HK414_26300</name>
</gene>
<keyword evidence="1" id="KW-0969">Cilium</keyword>
<dbReference type="EMBL" id="CP053418">
    <property type="protein sequence ID" value="QJW85534.1"/>
    <property type="molecule type" value="Genomic_DNA"/>
</dbReference>
<reference evidence="1 2" key="1">
    <citation type="submission" date="2020-05" db="EMBL/GenBank/DDBJ databases">
        <title>Ramlibacter rhizophilus sp. nov., isolated from rhizosphere soil of national flower Mugunghwa from South Korea.</title>
        <authorList>
            <person name="Zheng-Fei Y."/>
            <person name="Huan T."/>
        </authorList>
    </citation>
    <scope>NUCLEOTIDE SEQUENCE [LARGE SCALE GENOMIC DNA]</scope>
    <source>
        <strain evidence="1 2">H242</strain>
    </source>
</reference>
<reference evidence="1 2" key="2">
    <citation type="submission" date="2020-05" db="EMBL/GenBank/DDBJ databases">
        <authorList>
            <person name="Khan S.A."/>
            <person name="Jeon C.O."/>
            <person name="Chun B.H."/>
        </authorList>
    </citation>
    <scope>NUCLEOTIDE SEQUENCE [LARGE SCALE GENOMIC DNA]</scope>
    <source>
        <strain evidence="1 2">H242</strain>
    </source>
</reference>
<sequence>MTQSVEALTTTVLSLALSAAGQRHQAIAANLANATAEGYTPVRLAFEASLADARLALRERGSVDAQSLSAVRIEIEPDVDASGQAAPVHVDAAMVEMARNAVHYRG</sequence>
<keyword evidence="1" id="KW-0966">Cell projection</keyword>
<evidence type="ECO:0000313" key="2">
    <source>
        <dbReference type="Proteomes" id="UP000500826"/>
    </source>
</evidence>
<evidence type="ECO:0000313" key="1">
    <source>
        <dbReference type="EMBL" id="QJW85534.1"/>
    </source>
</evidence>
<name>A0ABX6P7T6_9BURK</name>
<dbReference type="Proteomes" id="UP000500826">
    <property type="component" value="Chromosome"/>
</dbReference>